<sequence length="344" mass="37983">MLKALHKTAKFIDQYMVIFLILFIIGGITFGSTFPAQAKGLKSYTTVTLFFMLYPMMIGLSIEQLGKALGNLKLISWSMIFNFLLSPLLAAGLAYLFLHHSPEFAVGLILTGTVPCAGMVAGWTGYAKGNVALALIIVVLSLLVSIVMIPIWMPILAGAYVSIDALGMLREIFFAVVIPLILGNLTRRFIFSKWGQDGFQKIKPILPAVSMLGMFWIVFISMALEAKSVLQNPQYVLIIFIPLFFFYTILFISSVAFSKWMKFTYGDMVAFVYGTAGKNISIALALAALFFSPLTVLVLALKPIIQIGFMATFLRILPKTVKWFSRQTAPVDQAVAIPNRQSAD</sequence>
<dbReference type="InterPro" id="IPR002657">
    <property type="entry name" value="BilAc:Na_symport/Acr3"/>
</dbReference>
<dbReference type="GO" id="GO:0005886">
    <property type="term" value="C:plasma membrane"/>
    <property type="evidence" value="ECO:0007669"/>
    <property type="project" value="UniProtKB-SubCell"/>
</dbReference>
<feature type="transmembrane region" description="Helical" evidence="8">
    <location>
        <begin position="297"/>
        <end position="317"/>
    </location>
</feature>
<evidence type="ECO:0000256" key="7">
    <source>
        <dbReference type="ARBA" id="ARBA00023136"/>
    </source>
</evidence>
<dbReference type="PANTHER" id="PTHR43057:SF1">
    <property type="entry name" value="ARSENICAL-RESISTANCE PROTEIN 3"/>
    <property type="match status" value="1"/>
</dbReference>
<protein>
    <submittedName>
        <fullName evidence="9">Arsenic resistance protein</fullName>
    </submittedName>
</protein>
<keyword evidence="7 8" id="KW-0472">Membrane</keyword>
<gene>
    <name evidence="9" type="ORF">ENT17_01790</name>
</gene>
<evidence type="ECO:0000256" key="2">
    <source>
        <dbReference type="ARBA" id="ARBA00010110"/>
    </source>
</evidence>
<evidence type="ECO:0000256" key="4">
    <source>
        <dbReference type="ARBA" id="ARBA00022475"/>
    </source>
</evidence>
<reference evidence="9" key="1">
    <citation type="journal article" date="2020" name="mSystems">
        <title>Genome- and Community-Level Interaction Insights into Carbon Utilization and Element Cycling Functions of Hydrothermarchaeota in Hydrothermal Sediment.</title>
        <authorList>
            <person name="Zhou Z."/>
            <person name="Liu Y."/>
            <person name="Xu W."/>
            <person name="Pan J."/>
            <person name="Luo Z.H."/>
            <person name="Li M."/>
        </authorList>
    </citation>
    <scope>NUCLEOTIDE SEQUENCE [LARGE SCALE GENOMIC DNA]</scope>
    <source>
        <strain evidence="9">SpSt-556</strain>
    </source>
</reference>
<comment type="subcellular location">
    <subcellularLocation>
        <location evidence="1">Cell membrane</location>
        <topology evidence="1">Multi-pass membrane protein</topology>
    </subcellularLocation>
</comment>
<keyword evidence="4" id="KW-1003">Cell membrane</keyword>
<comment type="similarity">
    <text evidence="2">Belongs to the arsenical resistance-3 (ACR3) (TC 2.A.59) family.</text>
</comment>
<dbReference type="InterPro" id="IPR004706">
    <property type="entry name" value="Arsenical-R_Acr3"/>
</dbReference>
<evidence type="ECO:0000313" key="9">
    <source>
        <dbReference type="EMBL" id="HGS86331.1"/>
    </source>
</evidence>
<evidence type="ECO:0000256" key="3">
    <source>
        <dbReference type="ARBA" id="ARBA00022448"/>
    </source>
</evidence>
<feature type="transmembrane region" description="Helical" evidence="8">
    <location>
        <begin position="43"/>
        <end position="62"/>
    </location>
</feature>
<feature type="transmembrane region" description="Helical" evidence="8">
    <location>
        <begin position="269"/>
        <end position="291"/>
    </location>
</feature>
<dbReference type="GO" id="GO:0015297">
    <property type="term" value="F:antiporter activity"/>
    <property type="evidence" value="ECO:0007669"/>
    <property type="project" value="InterPro"/>
</dbReference>
<dbReference type="GO" id="GO:0015104">
    <property type="term" value="F:antimonite transmembrane transporter activity"/>
    <property type="evidence" value="ECO:0007669"/>
    <property type="project" value="TreeGrafter"/>
</dbReference>
<dbReference type="EMBL" id="DSXR01000022">
    <property type="protein sequence ID" value="HGS86331.1"/>
    <property type="molecule type" value="Genomic_DNA"/>
</dbReference>
<feature type="transmembrane region" description="Helical" evidence="8">
    <location>
        <begin position="74"/>
        <end position="98"/>
    </location>
</feature>
<evidence type="ECO:0000256" key="5">
    <source>
        <dbReference type="ARBA" id="ARBA00022692"/>
    </source>
</evidence>
<dbReference type="InterPro" id="IPR038770">
    <property type="entry name" value="Na+/solute_symporter_sf"/>
</dbReference>
<keyword evidence="3" id="KW-0813">Transport</keyword>
<dbReference type="AlphaFoldDB" id="A0A7C4Q057"/>
<dbReference type="Gene3D" id="1.20.1530.20">
    <property type="match status" value="1"/>
</dbReference>
<dbReference type="PANTHER" id="PTHR43057">
    <property type="entry name" value="ARSENITE EFFLUX TRANSPORTER"/>
    <property type="match status" value="1"/>
</dbReference>
<feature type="transmembrane region" description="Helical" evidence="8">
    <location>
        <begin position="205"/>
        <end position="224"/>
    </location>
</feature>
<keyword evidence="6 8" id="KW-1133">Transmembrane helix</keyword>
<feature type="transmembrane region" description="Helical" evidence="8">
    <location>
        <begin position="12"/>
        <end position="31"/>
    </location>
</feature>
<keyword evidence="5 8" id="KW-0812">Transmembrane</keyword>
<organism evidence="9">
    <name type="scientific">Bellilinea caldifistulae</name>
    <dbReference type="NCBI Taxonomy" id="360411"/>
    <lineage>
        <taxon>Bacteria</taxon>
        <taxon>Bacillati</taxon>
        <taxon>Chloroflexota</taxon>
        <taxon>Anaerolineae</taxon>
        <taxon>Anaerolineales</taxon>
        <taxon>Anaerolineaceae</taxon>
        <taxon>Bellilinea</taxon>
    </lineage>
</organism>
<dbReference type="GO" id="GO:0015105">
    <property type="term" value="F:arsenite transmembrane transporter activity"/>
    <property type="evidence" value="ECO:0007669"/>
    <property type="project" value="TreeGrafter"/>
</dbReference>
<comment type="caution">
    <text evidence="9">The sequence shown here is derived from an EMBL/GenBank/DDBJ whole genome shotgun (WGS) entry which is preliminary data.</text>
</comment>
<name>A0A7C4Q057_9CHLR</name>
<evidence type="ECO:0000256" key="1">
    <source>
        <dbReference type="ARBA" id="ARBA00004651"/>
    </source>
</evidence>
<evidence type="ECO:0000256" key="6">
    <source>
        <dbReference type="ARBA" id="ARBA00022989"/>
    </source>
</evidence>
<feature type="transmembrane region" description="Helical" evidence="8">
    <location>
        <begin position="165"/>
        <end position="185"/>
    </location>
</feature>
<proteinExistence type="inferred from homology"/>
<accession>A0A7C4Q057</accession>
<dbReference type="Pfam" id="PF01758">
    <property type="entry name" value="SBF"/>
    <property type="match status" value="1"/>
</dbReference>
<feature type="transmembrane region" description="Helical" evidence="8">
    <location>
        <begin position="236"/>
        <end position="257"/>
    </location>
</feature>
<feature type="transmembrane region" description="Helical" evidence="8">
    <location>
        <begin position="131"/>
        <end position="153"/>
    </location>
</feature>
<feature type="transmembrane region" description="Helical" evidence="8">
    <location>
        <begin position="104"/>
        <end position="124"/>
    </location>
</feature>
<evidence type="ECO:0000256" key="8">
    <source>
        <dbReference type="SAM" id="Phobius"/>
    </source>
</evidence>